<evidence type="ECO:0000313" key="2">
    <source>
        <dbReference type="Proteomes" id="UP000836387"/>
    </source>
</evidence>
<dbReference type="EMBL" id="CADEHS020000645">
    <property type="protein sequence ID" value="CAG9956096.1"/>
    <property type="molecule type" value="Genomic_DNA"/>
</dbReference>
<name>A0ACA9URK3_BIOOC</name>
<comment type="caution">
    <text evidence="1">The sequence shown here is derived from an EMBL/GenBank/DDBJ whole genome shotgun (WGS) entry which is preliminary data.</text>
</comment>
<sequence>MKEYDSPFLRRHPAFYVPRNPRNGHRRFLAFPLPSEPIGRGFPSLHTTTSDPSIGRRGVDPIGQPGFHAMLANPEGRHCDWGLPQEILNDISDR</sequence>
<reference evidence="1" key="1">
    <citation type="submission" date="2020-04" db="EMBL/GenBank/DDBJ databases">
        <authorList>
            <person name="Broberg M."/>
        </authorList>
    </citation>
    <scope>NUCLEOTIDE SEQUENCE</scope>
</reference>
<proteinExistence type="predicted"/>
<organism evidence="1 2">
    <name type="scientific">Clonostachys rosea f. rosea IK726</name>
    <dbReference type="NCBI Taxonomy" id="1349383"/>
    <lineage>
        <taxon>Eukaryota</taxon>
        <taxon>Fungi</taxon>
        <taxon>Dikarya</taxon>
        <taxon>Ascomycota</taxon>
        <taxon>Pezizomycotina</taxon>
        <taxon>Sordariomycetes</taxon>
        <taxon>Hypocreomycetidae</taxon>
        <taxon>Hypocreales</taxon>
        <taxon>Bionectriaceae</taxon>
        <taxon>Clonostachys</taxon>
    </lineage>
</organism>
<protein>
    <submittedName>
        <fullName evidence="1">Uncharacterized protein</fullName>
    </submittedName>
</protein>
<evidence type="ECO:0000313" key="1">
    <source>
        <dbReference type="EMBL" id="CAG9956096.1"/>
    </source>
</evidence>
<keyword evidence="2" id="KW-1185">Reference proteome</keyword>
<gene>
    <name evidence="1" type="ORF">CRV2_00007999</name>
</gene>
<dbReference type="Proteomes" id="UP000836387">
    <property type="component" value="Unassembled WGS sequence"/>
</dbReference>
<accession>A0ACA9URK3</accession>
<reference evidence="1" key="2">
    <citation type="submission" date="2021-10" db="EMBL/GenBank/DDBJ databases">
        <authorList>
            <person name="Piombo E."/>
        </authorList>
    </citation>
    <scope>NUCLEOTIDE SEQUENCE</scope>
</reference>